<reference evidence="2" key="1">
    <citation type="journal article" date="2019" name="Int. J. Syst. Evol. Microbiol.">
        <title>The Global Catalogue of Microorganisms (GCM) 10K type strain sequencing project: providing services to taxonomists for standard genome sequencing and annotation.</title>
        <authorList>
            <consortium name="The Broad Institute Genomics Platform"/>
            <consortium name="The Broad Institute Genome Sequencing Center for Infectious Disease"/>
            <person name="Wu L."/>
            <person name="Ma J."/>
        </authorList>
    </citation>
    <scope>NUCLEOTIDE SEQUENCE [LARGE SCALE GENOMIC DNA]</scope>
    <source>
        <strain evidence="2">CCUG 73951</strain>
    </source>
</reference>
<protein>
    <submittedName>
        <fullName evidence="1">Uncharacterized protein</fullName>
    </submittedName>
</protein>
<accession>A0ABW2K2B2</accession>
<dbReference type="RefSeq" id="WP_390216260.1">
    <property type="nucleotide sequence ID" value="NZ_JBHTBY010000003.1"/>
</dbReference>
<comment type="caution">
    <text evidence="1">The sequence shown here is derived from an EMBL/GenBank/DDBJ whole genome shotgun (WGS) entry which is preliminary data.</text>
</comment>
<evidence type="ECO:0000313" key="1">
    <source>
        <dbReference type="EMBL" id="MFC7320146.1"/>
    </source>
</evidence>
<sequence>MSIVQCTLLLSFNHRLPSSVKVIYVKRFIDLFNDMTGFAHGRRSGKLRDSFCKSGSASFSGVWTGLSWRRYRKHEERSDSMLTYRTEVKEVSVAAKRWSWIVPHKIYELVYGSRLIYV</sequence>
<keyword evidence="2" id="KW-1185">Reference proteome</keyword>
<gene>
    <name evidence="1" type="ORF">ACFQMN_04595</name>
</gene>
<name>A0ABW2K2B2_9BACI</name>
<dbReference type="Proteomes" id="UP001596494">
    <property type="component" value="Unassembled WGS sequence"/>
</dbReference>
<proteinExistence type="predicted"/>
<dbReference type="EMBL" id="JBHTBY010000003">
    <property type="protein sequence ID" value="MFC7320146.1"/>
    <property type="molecule type" value="Genomic_DNA"/>
</dbReference>
<evidence type="ECO:0000313" key="2">
    <source>
        <dbReference type="Proteomes" id="UP001596494"/>
    </source>
</evidence>
<organism evidence="1 2">
    <name type="scientific">Halobacillus campisalis</name>
    <dbReference type="NCBI Taxonomy" id="435909"/>
    <lineage>
        <taxon>Bacteria</taxon>
        <taxon>Bacillati</taxon>
        <taxon>Bacillota</taxon>
        <taxon>Bacilli</taxon>
        <taxon>Bacillales</taxon>
        <taxon>Bacillaceae</taxon>
        <taxon>Halobacillus</taxon>
    </lineage>
</organism>